<comment type="caution">
    <text evidence="1">The sequence shown here is derived from an EMBL/GenBank/DDBJ whole genome shotgun (WGS) entry which is preliminary data.</text>
</comment>
<keyword evidence="2" id="KW-1185">Reference proteome</keyword>
<dbReference type="EMBL" id="JAFFZE010000023">
    <property type="protein sequence ID" value="MCT2587156.1"/>
    <property type="molecule type" value="Genomic_DNA"/>
</dbReference>
<organism evidence="1 2">
    <name type="scientific">Actinophytocola gossypii</name>
    <dbReference type="NCBI Taxonomy" id="2812003"/>
    <lineage>
        <taxon>Bacteria</taxon>
        <taxon>Bacillati</taxon>
        <taxon>Actinomycetota</taxon>
        <taxon>Actinomycetes</taxon>
        <taxon>Pseudonocardiales</taxon>
        <taxon>Pseudonocardiaceae</taxon>
    </lineage>
</organism>
<proteinExistence type="predicted"/>
<evidence type="ECO:0000313" key="1">
    <source>
        <dbReference type="EMBL" id="MCT2587156.1"/>
    </source>
</evidence>
<dbReference type="Proteomes" id="UP001156441">
    <property type="component" value="Unassembled WGS sequence"/>
</dbReference>
<sequence>MRQYLELREKHGASEAREIALVGLPERQVARLGPLIESKGLADGLSAAVPGLAAIGITTDFVDVSTDTEDAALEIMLTCTCQVAADELGLTEAEPVVCDLDLAATDRAFPELDVRVLARQTDRRNVCVFRFARPRMENR</sequence>
<protein>
    <submittedName>
        <fullName evidence="1">Uncharacterized protein</fullName>
    </submittedName>
</protein>
<name>A0ABT2JHG7_9PSEU</name>
<accession>A0ABT2JHG7</accession>
<dbReference type="RefSeq" id="WP_260195042.1">
    <property type="nucleotide sequence ID" value="NZ_JAFFZE010000023.1"/>
</dbReference>
<reference evidence="1 2" key="1">
    <citation type="submission" date="2021-02" db="EMBL/GenBank/DDBJ databases">
        <title>Actinophytocola xerophila sp. nov., isolated from soil of cotton cropping field.</title>
        <authorList>
            <person name="Huang R."/>
            <person name="Chen X."/>
            <person name="Ge X."/>
            <person name="Liu W."/>
        </authorList>
    </citation>
    <scope>NUCLEOTIDE SEQUENCE [LARGE SCALE GENOMIC DNA]</scope>
    <source>
        <strain evidence="1 2">S1-96</strain>
    </source>
</reference>
<evidence type="ECO:0000313" key="2">
    <source>
        <dbReference type="Proteomes" id="UP001156441"/>
    </source>
</evidence>
<gene>
    <name evidence="1" type="ORF">JT362_28930</name>
</gene>